<keyword evidence="3" id="KW-1185">Reference proteome</keyword>
<keyword evidence="1" id="KW-0812">Transmembrane</keyword>
<name>A0ABY7TM06_9SPHN</name>
<gene>
    <name evidence="2" type="ORF">PQ455_03285</name>
</gene>
<protein>
    <recommendedName>
        <fullName evidence="4">TonB-dependent receptor</fullName>
    </recommendedName>
</protein>
<dbReference type="Proteomes" id="UP001220395">
    <property type="component" value="Chromosome"/>
</dbReference>
<evidence type="ECO:0000313" key="2">
    <source>
        <dbReference type="EMBL" id="WCT74266.1"/>
    </source>
</evidence>
<keyword evidence="1" id="KW-1133">Transmembrane helix</keyword>
<keyword evidence="1" id="KW-0472">Membrane</keyword>
<feature type="transmembrane region" description="Helical" evidence="1">
    <location>
        <begin position="20"/>
        <end position="39"/>
    </location>
</feature>
<sequence length="96" mass="10529">MRIAPGYPVIDAGRVEMRRWGSGAMLLALTVASILPAGAQQRSGPARGDIVVTGRPDQAVAKWVRAESPNFTVYGRDETETRGMTARLERFDRRVS</sequence>
<accession>A0ABY7TM06</accession>
<dbReference type="EMBL" id="CP117411">
    <property type="protein sequence ID" value="WCT74266.1"/>
    <property type="molecule type" value="Genomic_DNA"/>
</dbReference>
<reference evidence="2 3" key="1">
    <citation type="submission" date="2023-02" db="EMBL/GenBank/DDBJ databases">
        <title>Genome sequence of Sphingomonas naphthae.</title>
        <authorList>
            <person name="Kim S."/>
            <person name="Heo J."/>
            <person name="Kwon S.-W."/>
        </authorList>
    </citation>
    <scope>NUCLEOTIDE SEQUENCE [LARGE SCALE GENOMIC DNA]</scope>
    <source>
        <strain evidence="2 3">KACC 18716</strain>
    </source>
</reference>
<dbReference type="RefSeq" id="WP_273689163.1">
    <property type="nucleotide sequence ID" value="NZ_CP117411.1"/>
</dbReference>
<evidence type="ECO:0000313" key="3">
    <source>
        <dbReference type="Proteomes" id="UP001220395"/>
    </source>
</evidence>
<evidence type="ECO:0008006" key="4">
    <source>
        <dbReference type="Google" id="ProtNLM"/>
    </source>
</evidence>
<organism evidence="2 3">
    <name type="scientific">Sphingomonas naphthae</name>
    <dbReference type="NCBI Taxonomy" id="1813468"/>
    <lineage>
        <taxon>Bacteria</taxon>
        <taxon>Pseudomonadati</taxon>
        <taxon>Pseudomonadota</taxon>
        <taxon>Alphaproteobacteria</taxon>
        <taxon>Sphingomonadales</taxon>
        <taxon>Sphingomonadaceae</taxon>
        <taxon>Sphingomonas</taxon>
    </lineage>
</organism>
<proteinExistence type="predicted"/>
<evidence type="ECO:0000256" key="1">
    <source>
        <dbReference type="SAM" id="Phobius"/>
    </source>
</evidence>